<name>A0A8F5MKT3_9VIRU</name>
<dbReference type="EMBL" id="MZ089801">
    <property type="protein sequence ID" value="QXN75262.1"/>
    <property type="molecule type" value="Genomic_DNA"/>
</dbReference>
<accession>A0A8F5MKT3</accession>
<sequence length="122" mass="13402">MSHSPLSSVGVWGDIPPITVMKQLLKKFNSCGVRGYNAARTFVQSNLAVSPATMLELSQAGRPISAQMQDANFYDGDSSPAVRLDPLDARGIDINDAWNMERDSRKKLSKAFKDSKNINKSE</sequence>
<proteinExistence type="predicted"/>
<reference evidence="1" key="1">
    <citation type="submission" date="2021-04" db="EMBL/GenBank/DDBJ databases">
        <title>Genomes of microviruses identified in yellow-bellied marmot fecal samples.</title>
        <authorList>
            <person name="Varsani A."/>
            <person name="Kraberger S."/>
            <person name="Chatterjee A."/>
            <person name="Richet C."/>
            <person name="Fontenele R.S."/>
            <person name="Schmidlin K."/>
            <person name="Blumstein D.T."/>
        </authorList>
    </citation>
    <scope>NUCLEOTIDE SEQUENCE</scope>
    <source>
        <strain evidence="1">Mar55</strain>
    </source>
</reference>
<organism evidence="1">
    <name type="scientific">Microvirus mar55</name>
    <dbReference type="NCBI Taxonomy" id="2851191"/>
    <lineage>
        <taxon>Viruses</taxon>
        <taxon>Monodnaviria</taxon>
        <taxon>Sangervirae</taxon>
        <taxon>Phixviricota</taxon>
        <taxon>Malgrandaviricetes</taxon>
        <taxon>Petitvirales</taxon>
        <taxon>Microviridae</taxon>
    </lineage>
</organism>
<protein>
    <submittedName>
        <fullName evidence="1">Uncharacterized protein</fullName>
    </submittedName>
</protein>
<evidence type="ECO:0000313" key="1">
    <source>
        <dbReference type="EMBL" id="QXN75262.1"/>
    </source>
</evidence>